<dbReference type="Pfam" id="PF00041">
    <property type="entry name" value="fn3"/>
    <property type="match status" value="2"/>
</dbReference>
<proteinExistence type="predicted"/>
<sequence length="723" mass="81696">MGLVLEVCYQPVKLILIPEAARSFPSRPHAQLASIQFDLLFRARLKLLSLRSFIEMFGRYPGAILLVFSLLTVRAYFYEDDEKQQPSYLTAAVGDFTIMNCDLDFPQTIPIPYILNWNREGKTVFSWNNGRLTATDPYVGRIHLLEEQHAIRYGGASINLTSIRESDAGWFECKVIFPNRTPNSRNNGTWFYLTVNGGNLLAVPPINQTTMEHEEAHFSCVTKDKDTIVTWYKDGIPLNELPDILQRSWISSEGSLTIRPAAMGDLGEYECEAVTPDGEKQSAKAYLNVQYKAKVIYAPREIHLPYGRSAILDCHFRANPPLTNLRWEKDGFLFDPYNVQGVFYRRNGSLYFSKVDESHTGHYSCTPYNDLGTEGPSPSIHVIVQRPPVFVVTPNPLYLRKLGETLEMPCDARDGENEHKPIIVWYKKDGSSLPVGRYSIRDGNLTIINIQEDDRGMYQCSATNEAATISTETQLIVENVPPRAPYNLTADSSLTSVHLKWEAGRKVPNIEYNIWYRPVETPEWKTIKVSGKKALETTISNLNSGREYEFMVLSKDQHGDGLFSKTIRVWTKGYNAEYSSAGSTNPHSIGSPKDVQVKSTADGFLVVWNPPEYGLEELRVYVVRWYEGPRQYLCGTAETKNTSYLVSDLEEGNDYHFEVLAMAFDEYQAASDKFAITVPSYSRIKAISIGLLVVCLVVAALGVAAFYLKKTYWNKLSSSDSKN</sequence>
<dbReference type="CDD" id="cd00063">
    <property type="entry name" value="FN3"/>
    <property type="match status" value="2"/>
</dbReference>
<keyword evidence="3" id="KW-0472">Membrane</keyword>
<dbReference type="InterPro" id="IPR036116">
    <property type="entry name" value="FN3_sf"/>
</dbReference>
<evidence type="ECO:0000259" key="4">
    <source>
        <dbReference type="PROSITE" id="PS50835"/>
    </source>
</evidence>
<dbReference type="RefSeq" id="XP_017772995.1">
    <property type="nucleotide sequence ID" value="XM_017917506.1"/>
</dbReference>
<accession>A0ABM1MEJ5</accession>
<protein>
    <submittedName>
        <fullName evidence="7">Protein borderless isoform X1</fullName>
    </submittedName>
</protein>
<feature type="domain" description="Ig-like" evidence="4">
    <location>
        <begin position="204"/>
        <end position="288"/>
    </location>
</feature>
<gene>
    <name evidence="7" type="primary">LOC108560071</name>
</gene>
<feature type="domain" description="Fibronectin type-III" evidence="5">
    <location>
        <begin position="481"/>
        <end position="574"/>
    </location>
</feature>
<dbReference type="SUPFAM" id="SSF49265">
    <property type="entry name" value="Fibronectin type III"/>
    <property type="match status" value="1"/>
</dbReference>
<feature type="domain" description="Ig-like" evidence="4">
    <location>
        <begin position="293"/>
        <end position="383"/>
    </location>
</feature>
<dbReference type="Pfam" id="PF13927">
    <property type="entry name" value="Ig_3"/>
    <property type="match status" value="1"/>
</dbReference>
<dbReference type="InterPro" id="IPR013783">
    <property type="entry name" value="Ig-like_fold"/>
</dbReference>
<dbReference type="Gene3D" id="2.60.40.10">
    <property type="entry name" value="Immunoglobulins"/>
    <property type="match status" value="6"/>
</dbReference>
<dbReference type="SMART" id="SM00060">
    <property type="entry name" value="FN3"/>
    <property type="match status" value="2"/>
</dbReference>
<evidence type="ECO:0000256" key="2">
    <source>
        <dbReference type="ARBA" id="ARBA00023157"/>
    </source>
</evidence>
<dbReference type="Pfam" id="PF07679">
    <property type="entry name" value="I-set"/>
    <property type="match status" value="1"/>
</dbReference>
<keyword evidence="3" id="KW-0812">Transmembrane</keyword>
<dbReference type="CDD" id="cd00096">
    <property type="entry name" value="Ig"/>
    <property type="match status" value="1"/>
</dbReference>
<evidence type="ECO:0000256" key="3">
    <source>
        <dbReference type="SAM" id="Phobius"/>
    </source>
</evidence>
<feature type="domain" description="Fibronectin type-III" evidence="5">
    <location>
        <begin position="591"/>
        <end position="681"/>
    </location>
</feature>
<dbReference type="PANTHER" id="PTHR44170">
    <property type="entry name" value="PROTEIN SIDEKICK"/>
    <property type="match status" value="1"/>
</dbReference>
<dbReference type="PROSITE" id="PS50835">
    <property type="entry name" value="IG_LIKE"/>
    <property type="match status" value="4"/>
</dbReference>
<reference evidence="7" key="1">
    <citation type="submission" date="2025-08" db="UniProtKB">
        <authorList>
            <consortium name="RefSeq"/>
        </authorList>
    </citation>
    <scope>IDENTIFICATION</scope>
    <source>
        <tissue evidence="7">Whole Larva</tissue>
    </source>
</reference>
<dbReference type="PROSITE" id="PS50853">
    <property type="entry name" value="FN3"/>
    <property type="match status" value="2"/>
</dbReference>
<keyword evidence="6" id="KW-1185">Reference proteome</keyword>
<keyword evidence="1" id="KW-0677">Repeat</keyword>
<dbReference type="PANTHER" id="PTHR44170:SF6">
    <property type="entry name" value="CONTACTIN"/>
    <property type="match status" value="1"/>
</dbReference>
<feature type="transmembrane region" description="Helical" evidence="3">
    <location>
        <begin position="686"/>
        <end position="708"/>
    </location>
</feature>
<dbReference type="GeneID" id="108560071"/>
<organism evidence="6 7">
    <name type="scientific">Nicrophorus vespilloides</name>
    <name type="common">Boreal carrion beetle</name>
    <dbReference type="NCBI Taxonomy" id="110193"/>
    <lineage>
        <taxon>Eukaryota</taxon>
        <taxon>Metazoa</taxon>
        <taxon>Ecdysozoa</taxon>
        <taxon>Arthropoda</taxon>
        <taxon>Hexapoda</taxon>
        <taxon>Insecta</taxon>
        <taxon>Pterygota</taxon>
        <taxon>Neoptera</taxon>
        <taxon>Endopterygota</taxon>
        <taxon>Coleoptera</taxon>
        <taxon>Polyphaga</taxon>
        <taxon>Staphyliniformia</taxon>
        <taxon>Silphidae</taxon>
        <taxon>Nicrophorinae</taxon>
        <taxon>Nicrophorus</taxon>
    </lineage>
</organism>
<evidence type="ECO:0000259" key="5">
    <source>
        <dbReference type="PROSITE" id="PS50853"/>
    </source>
</evidence>
<keyword evidence="3" id="KW-1133">Transmembrane helix</keyword>
<dbReference type="SMART" id="SM00409">
    <property type="entry name" value="IG"/>
    <property type="match status" value="4"/>
</dbReference>
<evidence type="ECO:0000313" key="6">
    <source>
        <dbReference type="Proteomes" id="UP000695000"/>
    </source>
</evidence>
<dbReference type="InterPro" id="IPR036179">
    <property type="entry name" value="Ig-like_dom_sf"/>
</dbReference>
<evidence type="ECO:0000313" key="7">
    <source>
        <dbReference type="RefSeq" id="XP_017772995.1"/>
    </source>
</evidence>
<dbReference type="InterPro" id="IPR003961">
    <property type="entry name" value="FN3_dom"/>
</dbReference>
<dbReference type="InterPro" id="IPR013098">
    <property type="entry name" value="Ig_I-set"/>
</dbReference>
<feature type="domain" description="Ig-like" evidence="4">
    <location>
        <begin position="388"/>
        <end position="476"/>
    </location>
</feature>
<dbReference type="InterPro" id="IPR003598">
    <property type="entry name" value="Ig_sub2"/>
</dbReference>
<dbReference type="SUPFAM" id="SSF48726">
    <property type="entry name" value="Immunoglobulin"/>
    <property type="match status" value="4"/>
</dbReference>
<keyword evidence="2" id="KW-1015">Disulfide bond</keyword>
<name>A0ABM1MEJ5_NICVS</name>
<feature type="domain" description="Ig-like" evidence="4">
    <location>
        <begin position="61"/>
        <end position="175"/>
    </location>
</feature>
<dbReference type="SMART" id="SM00408">
    <property type="entry name" value="IGc2"/>
    <property type="match status" value="3"/>
</dbReference>
<dbReference type="InterPro" id="IPR003599">
    <property type="entry name" value="Ig_sub"/>
</dbReference>
<evidence type="ECO:0000256" key="1">
    <source>
        <dbReference type="ARBA" id="ARBA00022737"/>
    </source>
</evidence>
<dbReference type="Pfam" id="PF13895">
    <property type="entry name" value="Ig_2"/>
    <property type="match status" value="1"/>
</dbReference>
<dbReference type="InterPro" id="IPR007110">
    <property type="entry name" value="Ig-like_dom"/>
</dbReference>
<dbReference type="Proteomes" id="UP000695000">
    <property type="component" value="Unplaced"/>
</dbReference>